<feature type="binding site" evidence="8">
    <location>
        <position position="236"/>
    </location>
    <ligand>
        <name>Mn(2+)</name>
        <dbReference type="ChEBI" id="CHEBI:29035"/>
    </ligand>
</feature>
<dbReference type="GO" id="GO:0005886">
    <property type="term" value="C:plasma membrane"/>
    <property type="evidence" value="ECO:0007669"/>
    <property type="project" value="UniProtKB-SubCell"/>
</dbReference>
<feature type="binding site" evidence="8">
    <location>
        <position position="276"/>
    </location>
    <ligand>
        <name>Mn(2+)</name>
        <dbReference type="ChEBI" id="CHEBI:29035"/>
    </ligand>
</feature>
<feature type="transmembrane region" description="Helical" evidence="9">
    <location>
        <begin position="115"/>
        <end position="133"/>
    </location>
</feature>
<keyword evidence="12" id="KW-1185">Reference proteome</keyword>
<evidence type="ECO:0000256" key="6">
    <source>
        <dbReference type="PIRSR" id="PIRSR005091-1"/>
    </source>
</evidence>
<keyword evidence="2" id="KW-1003">Cell membrane</keyword>
<dbReference type="PANTHER" id="PTHR47371">
    <property type="entry name" value="LIPOTEICHOIC ACID SYNTHASE"/>
    <property type="match status" value="1"/>
</dbReference>
<organism evidence="11 12">
    <name type="scientific">Porticoccus litoralis</name>
    <dbReference type="NCBI Taxonomy" id="434086"/>
    <lineage>
        <taxon>Bacteria</taxon>
        <taxon>Pseudomonadati</taxon>
        <taxon>Pseudomonadota</taxon>
        <taxon>Gammaproteobacteria</taxon>
        <taxon>Cellvibrionales</taxon>
        <taxon>Porticoccaceae</taxon>
        <taxon>Porticoccus</taxon>
    </lineage>
</organism>
<comment type="subcellular location">
    <subcellularLocation>
        <location evidence="1">Cell membrane</location>
        <topology evidence="1">Multi-pass membrane protein</topology>
    </subcellularLocation>
</comment>
<evidence type="ECO:0000256" key="7">
    <source>
        <dbReference type="PIRSR" id="PIRSR005091-2"/>
    </source>
</evidence>
<evidence type="ECO:0000256" key="3">
    <source>
        <dbReference type="ARBA" id="ARBA00022692"/>
    </source>
</evidence>
<dbReference type="RefSeq" id="WP_305169531.1">
    <property type="nucleotide sequence ID" value="NZ_JAUUUU010000001.1"/>
</dbReference>
<keyword evidence="7" id="KW-0479">Metal-binding</keyword>
<dbReference type="InterPro" id="IPR017850">
    <property type="entry name" value="Alkaline_phosphatase_core_sf"/>
</dbReference>
<evidence type="ECO:0000256" key="1">
    <source>
        <dbReference type="ARBA" id="ARBA00004651"/>
    </source>
</evidence>
<dbReference type="SUPFAM" id="SSF53649">
    <property type="entry name" value="Alkaline phosphatase-like"/>
    <property type="match status" value="1"/>
</dbReference>
<evidence type="ECO:0000256" key="8">
    <source>
        <dbReference type="PIRSR" id="PIRSR005091-3"/>
    </source>
</evidence>
<feature type="transmembrane region" description="Helical" evidence="9">
    <location>
        <begin position="32"/>
        <end position="52"/>
    </location>
</feature>
<feature type="binding site" evidence="8">
    <location>
        <position position="463"/>
    </location>
    <ligand>
        <name>Mn(2+)</name>
        <dbReference type="ChEBI" id="CHEBI:29035"/>
    </ligand>
</feature>
<keyword evidence="4 9" id="KW-1133">Transmembrane helix</keyword>
<dbReference type="PANTHER" id="PTHR47371:SF3">
    <property type="entry name" value="PHOSPHOGLYCEROL TRANSFERASE I"/>
    <property type="match status" value="1"/>
</dbReference>
<sequence length="648" mass="73013">MRKEMWSFLLLLCVFLIPTLCAYFGVVVPSRVGLLSDLLVFSLGLTGALLSGMLGKRFFLAYLVTFWLLCSLLVVANWWHYQFFRAYFNLESLKLGGDVLEAFRSLPAFEYKWESLALFLTTGIALVGTVLLYRREFYRGAGVVLMKVVCIGLALYSFESVSDVTDVLKKRNAFVLLPEYFHPLHAFFLSYESGSVGDKGWKTFKALNQQVANGVAASEIAGAGAKKYNVITIVMESMRASMVGLYNPASRLTPNIDEVGKHGIVIEDFYANSNLTIKAETSIFCGLYDHGAKVSIAEYPDKKQVQCLPRLLKNSGYDTYYFHGNTARFYNRDEYLPQIGFGESYFHKDQEGAGKDGRSYSGWGLSDGDMYEIMLDHLENRMSDKPFFANIMTLTSHYPFNADLPVDVLDSDQSSRGKKDRSYRVYRGYKRSVAYADYAFGAFWKKFRHSPLFEKTIVVITGDHGIWSFPESVQDQSVRNEYFFRMPLVIYHPDLTEPVVINGPASQIDIMPTLASLLGISMDSTPHVGRNILSRVEAPWAVYGKGGELFLRYGDNVCYNPTVECGGAQQSCFSSLSVKDVAKDIACETHDGDLLQGGKTVPKKVNEKLFNLYQASYEMVAFDNQRVFSEPGKLISVQPKHEFNLELR</sequence>
<evidence type="ECO:0000256" key="2">
    <source>
        <dbReference type="ARBA" id="ARBA00022475"/>
    </source>
</evidence>
<evidence type="ECO:0000313" key="11">
    <source>
        <dbReference type="EMBL" id="MDP1520017.1"/>
    </source>
</evidence>
<feature type="domain" description="Sulfatase N-terminal" evidence="10">
    <location>
        <begin position="229"/>
        <end position="520"/>
    </location>
</feature>
<keyword evidence="3 9" id="KW-0812">Transmembrane</keyword>
<dbReference type="Pfam" id="PF00884">
    <property type="entry name" value="Sulfatase"/>
    <property type="match status" value="1"/>
</dbReference>
<proteinExistence type="predicted"/>
<feature type="transmembrane region" description="Helical" evidence="9">
    <location>
        <begin position="140"/>
        <end position="158"/>
    </location>
</feature>
<name>A0AAW8B2R0_9GAMM</name>
<evidence type="ECO:0000313" key="12">
    <source>
        <dbReference type="Proteomes" id="UP001178354"/>
    </source>
</evidence>
<evidence type="ECO:0000256" key="5">
    <source>
        <dbReference type="ARBA" id="ARBA00023136"/>
    </source>
</evidence>
<feature type="transmembrane region" description="Helical" evidence="9">
    <location>
        <begin position="59"/>
        <end position="79"/>
    </location>
</feature>
<evidence type="ECO:0000256" key="4">
    <source>
        <dbReference type="ARBA" id="ARBA00022989"/>
    </source>
</evidence>
<protein>
    <submittedName>
        <fullName evidence="11">LTA synthase family protein</fullName>
    </submittedName>
</protein>
<dbReference type="CDD" id="cd16015">
    <property type="entry name" value="LTA_synthase"/>
    <property type="match status" value="1"/>
</dbReference>
<comment type="caution">
    <text evidence="11">The sequence shown here is derived from an EMBL/GenBank/DDBJ whole genome shotgun (WGS) entry which is preliminary data.</text>
</comment>
<dbReference type="GO" id="GO:0046872">
    <property type="term" value="F:metal ion binding"/>
    <property type="evidence" value="ECO:0007669"/>
    <property type="project" value="UniProtKB-KW"/>
</dbReference>
<dbReference type="Proteomes" id="UP001178354">
    <property type="component" value="Unassembled WGS sequence"/>
</dbReference>
<dbReference type="PIRSF" id="PIRSF005091">
    <property type="entry name" value="Mmb_sulf_HI1246"/>
    <property type="match status" value="1"/>
</dbReference>
<feature type="active site" evidence="6">
    <location>
        <position position="276"/>
    </location>
</feature>
<evidence type="ECO:0000259" key="10">
    <source>
        <dbReference type="Pfam" id="PF00884"/>
    </source>
</evidence>
<keyword evidence="5 9" id="KW-0472">Membrane</keyword>
<dbReference type="InterPro" id="IPR000917">
    <property type="entry name" value="Sulfatase_N"/>
</dbReference>
<dbReference type="InterPro" id="IPR050448">
    <property type="entry name" value="OpgB/LTA_synthase_biosynth"/>
</dbReference>
<keyword evidence="7" id="KW-0464">Manganese</keyword>
<feature type="binding site" evidence="7">
    <location>
        <position position="397"/>
    </location>
    <ligand>
        <name>substrate</name>
    </ligand>
</feature>
<feature type="binding site" evidence="8">
    <location>
        <position position="464"/>
    </location>
    <ligand>
        <name>Mn(2+)</name>
        <dbReference type="ChEBI" id="CHEBI:29035"/>
    </ligand>
</feature>
<reference evidence="11" key="2">
    <citation type="submission" date="2023-08" db="EMBL/GenBank/DDBJ databases">
        <authorList>
            <person name="Luo J."/>
        </authorList>
    </citation>
    <scope>NUCLEOTIDE SEQUENCE</scope>
    <source>
        <strain evidence="11">DSM 25064</strain>
    </source>
</reference>
<evidence type="ECO:0000256" key="9">
    <source>
        <dbReference type="SAM" id="Phobius"/>
    </source>
</evidence>
<gene>
    <name evidence="11" type="ORF">Q8A57_03455</name>
</gene>
<dbReference type="Gene3D" id="3.40.720.10">
    <property type="entry name" value="Alkaline Phosphatase, subunit A"/>
    <property type="match status" value="1"/>
</dbReference>
<dbReference type="InterPro" id="IPR012160">
    <property type="entry name" value="LtaS-like"/>
</dbReference>
<accession>A0AAW8B2R0</accession>
<reference evidence="11" key="1">
    <citation type="journal article" date="2010" name="Int. J. Syst. Evol. Microbiol.">
        <title>Porticoccus litoralis gen. nov., sp. nov., a gammaproteobacterium isolated from the Yellow Sea.</title>
        <authorList>
            <person name="Oh H.M."/>
            <person name="Kim H."/>
            <person name="Kim K.M."/>
            <person name="Min G.S."/>
            <person name="Cho J.C."/>
        </authorList>
    </citation>
    <scope>NUCLEOTIDE SEQUENCE</scope>
    <source>
        <strain evidence="11">DSM 25064</strain>
    </source>
</reference>
<dbReference type="EMBL" id="JAUUUU010000001">
    <property type="protein sequence ID" value="MDP1520017.1"/>
    <property type="molecule type" value="Genomic_DNA"/>
</dbReference>
<dbReference type="AlphaFoldDB" id="A0AAW8B2R0"/>